<accession>A0A174FKD3</accession>
<dbReference type="GeneID" id="92988503"/>
<reference evidence="7 8" key="2">
    <citation type="journal article" date="2019" name="Nat. Med.">
        <title>A library of human gut bacterial isolates paired with longitudinal multiomics data enables mechanistic microbiome research.</title>
        <authorList>
            <person name="Poyet M."/>
            <person name="Groussin M."/>
            <person name="Gibbons S.M."/>
            <person name="Avila-Pacheco J."/>
            <person name="Jiang X."/>
            <person name="Kearney S.M."/>
            <person name="Perrotta A.R."/>
            <person name="Berdy B."/>
            <person name="Zhao S."/>
            <person name="Lieberman T.D."/>
            <person name="Swanson P.K."/>
            <person name="Smith M."/>
            <person name="Roesemann S."/>
            <person name="Alexander J.E."/>
            <person name="Rich S.A."/>
            <person name="Livny J."/>
            <person name="Vlamakis H."/>
            <person name="Clish C."/>
            <person name="Bullock K."/>
            <person name="Deik A."/>
            <person name="Scott J."/>
            <person name="Pierce K.A."/>
            <person name="Xavier R.J."/>
            <person name="Alm E.J."/>
        </authorList>
    </citation>
    <scope>NUCLEOTIDE SEQUENCE [LARGE SCALE GENOMIC DNA]</scope>
    <source>
        <strain evidence="5 8">BIOML-A2</strain>
        <strain evidence="4 7">BIOML-A6</strain>
    </source>
</reference>
<dbReference type="Proteomes" id="UP000095517">
    <property type="component" value="Unassembled WGS sequence"/>
</dbReference>
<dbReference type="Proteomes" id="UP000440198">
    <property type="component" value="Unassembled WGS sequence"/>
</dbReference>
<dbReference type="PANTHER" id="PTHR34136:SF1">
    <property type="entry name" value="UDP-N-ACETYL-D-MANNOSAMINURONIC ACID TRANSFERASE"/>
    <property type="match status" value="1"/>
</dbReference>
<evidence type="ECO:0000313" key="7">
    <source>
        <dbReference type="Proteomes" id="UP000421791"/>
    </source>
</evidence>
<evidence type="ECO:0000313" key="3">
    <source>
        <dbReference type="EMBL" id="CUO50722.1"/>
    </source>
</evidence>
<dbReference type="PANTHER" id="PTHR34136">
    <property type="match status" value="1"/>
</dbReference>
<keyword evidence="2 3" id="KW-0808">Transferase</keyword>
<dbReference type="AlphaFoldDB" id="A0A174FKD3"/>
<keyword evidence="8" id="KW-1185">Reference proteome</keyword>
<dbReference type="NCBIfam" id="TIGR00696">
    <property type="entry name" value="wecG_tagA_cpsF"/>
    <property type="match status" value="1"/>
</dbReference>
<reference evidence="3 6" key="1">
    <citation type="submission" date="2015-09" db="EMBL/GenBank/DDBJ databases">
        <authorList>
            <consortium name="Pathogen Informatics"/>
        </authorList>
    </citation>
    <scope>NUCLEOTIDE SEQUENCE [LARGE SCALE GENOMIC DNA]</scope>
    <source>
        <strain evidence="3 6">2789STDY5608840</strain>
    </source>
</reference>
<evidence type="ECO:0000313" key="8">
    <source>
        <dbReference type="Proteomes" id="UP000440198"/>
    </source>
</evidence>
<name>A0A174FKD3_9BACE</name>
<evidence type="ECO:0000313" key="4">
    <source>
        <dbReference type="EMBL" id="KAA5231991.1"/>
    </source>
</evidence>
<protein>
    <submittedName>
        <fullName evidence="3">Bacterial polymer biosynthesis proteins, WecB/TagA/CpsF family</fullName>
        <ecNumber evidence="3">2.4.1.187</ecNumber>
    </submittedName>
    <submittedName>
        <fullName evidence="4">WecB/TagA/CpsF family glycosyltransferase</fullName>
    </submittedName>
</protein>
<dbReference type="EMBL" id="CYZH01000010">
    <property type="protein sequence ID" value="CUO50722.1"/>
    <property type="molecule type" value="Genomic_DNA"/>
</dbReference>
<dbReference type="EMBL" id="VWAG01000006">
    <property type="protein sequence ID" value="KAA5258963.1"/>
    <property type="molecule type" value="Genomic_DNA"/>
</dbReference>
<dbReference type="Pfam" id="PF03808">
    <property type="entry name" value="Glyco_tran_WecG"/>
    <property type="match status" value="1"/>
</dbReference>
<gene>
    <name evidence="3" type="primary">tagA</name>
    <name evidence="3" type="ORF">ERS852397_02185</name>
    <name evidence="5" type="ORF">F2Z09_05320</name>
    <name evidence="4" type="ORF">F2Z22_04190</name>
</gene>
<proteinExistence type="predicted"/>
<dbReference type="GO" id="GO:0047244">
    <property type="term" value="F:N-acetylglucosaminyldiphosphoundecaprenol N-acetyl-beta-D-mannosaminyltransferase activity"/>
    <property type="evidence" value="ECO:0007669"/>
    <property type="project" value="UniProtKB-EC"/>
</dbReference>
<dbReference type="EMBL" id="VWAK01000004">
    <property type="protein sequence ID" value="KAA5231991.1"/>
    <property type="molecule type" value="Genomic_DNA"/>
</dbReference>
<dbReference type="CDD" id="cd06533">
    <property type="entry name" value="Glyco_transf_WecG_TagA"/>
    <property type="match status" value="1"/>
</dbReference>
<evidence type="ECO:0000313" key="6">
    <source>
        <dbReference type="Proteomes" id="UP000095517"/>
    </source>
</evidence>
<dbReference type="Proteomes" id="UP000421791">
    <property type="component" value="Unassembled WGS sequence"/>
</dbReference>
<evidence type="ECO:0000256" key="2">
    <source>
        <dbReference type="ARBA" id="ARBA00022679"/>
    </source>
</evidence>
<evidence type="ECO:0000256" key="1">
    <source>
        <dbReference type="ARBA" id="ARBA00022676"/>
    </source>
</evidence>
<dbReference type="STRING" id="338188.ERS852397_02185"/>
<dbReference type="EC" id="2.4.1.187" evidence="3"/>
<organism evidence="3 6">
    <name type="scientific">Bacteroides finegoldii</name>
    <dbReference type="NCBI Taxonomy" id="338188"/>
    <lineage>
        <taxon>Bacteria</taxon>
        <taxon>Pseudomonadati</taxon>
        <taxon>Bacteroidota</taxon>
        <taxon>Bacteroidia</taxon>
        <taxon>Bacteroidales</taxon>
        <taxon>Bacteroidaceae</taxon>
        <taxon>Bacteroides</taxon>
    </lineage>
</organism>
<evidence type="ECO:0000313" key="5">
    <source>
        <dbReference type="EMBL" id="KAA5258963.1"/>
    </source>
</evidence>
<dbReference type="InterPro" id="IPR004629">
    <property type="entry name" value="WecG_TagA_CpsF"/>
</dbReference>
<dbReference type="RefSeq" id="WP_007753061.1">
    <property type="nucleotide sequence ID" value="NZ_CABIXA010000010.1"/>
</dbReference>
<sequence length="250" mass="29349">MEKYFNINYEFDKQSVFSSIDRQLQTSSPGYICVADGVILNTANRKPDYLEVVNGSMFSICDSSYVPLYLRWLYGIERKQYCGSEIFMDIIRQKKYRMFFMGTSQGTLQGLSYHLSQIDERINGMTFYELPFCNVEDFDYPGIARMIDEDGADIIWVALGAPKQEIFMSRLKPYLKRGVMIAVGAAFKFYSGTDVKRAPHWMVKMHLEFVYRIFSEPKKQLKRCGWIVYTLPGLLYREWRKKKLATNFIR</sequence>
<keyword evidence="1 3" id="KW-0328">Glycosyltransferase</keyword>